<evidence type="ECO:0000256" key="2">
    <source>
        <dbReference type="ARBA" id="ARBA00022729"/>
    </source>
</evidence>
<feature type="compositionally biased region" description="Polar residues" evidence="4">
    <location>
        <begin position="303"/>
        <end position="320"/>
    </location>
</feature>
<dbReference type="InterPro" id="IPR000618">
    <property type="entry name" value="Insect_cuticle"/>
</dbReference>
<dbReference type="Proteomes" id="UP000005204">
    <property type="component" value="Unassembled WGS sequence"/>
</dbReference>
<reference evidence="7" key="3">
    <citation type="submission" date="2022-06" db="UniProtKB">
        <authorList>
            <consortium name="EnsemblMetazoa"/>
        </authorList>
    </citation>
    <scope>IDENTIFICATION</scope>
    <source>
        <strain evidence="7">p50T (Dazao)</strain>
    </source>
</reference>
<dbReference type="PANTHER" id="PTHR10380:SF109">
    <property type="entry name" value="CUTICULAR PROTEIN 49AH"/>
    <property type="match status" value="1"/>
</dbReference>
<dbReference type="STRING" id="7091.C0H6L2"/>
<dbReference type="Pfam" id="PF00379">
    <property type="entry name" value="Chitin_bind_4"/>
    <property type="match status" value="1"/>
</dbReference>
<dbReference type="AlphaFoldDB" id="C0H6L2"/>
<dbReference type="GO" id="GO:0062129">
    <property type="term" value="C:chitin-based extracellular matrix"/>
    <property type="evidence" value="ECO:0007669"/>
    <property type="project" value="TreeGrafter"/>
</dbReference>
<feature type="chain" id="PRO_5010827393" evidence="5">
    <location>
        <begin position="17"/>
        <end position="320"/>
    </location>
</feature>
<dbReference type="InterPro" id="IPR050468">
    <property type="entry name" value="Cuticle_Struct_Prot"/>
</dbReference>
<evidence type="ECO:0000313" key="6">
    <source>
        <dbReference type="EMBL" id="FAA00523.1"/>
    </source>
</evidence>
<dbReference type="eggNOG" id="ENOG502T7C5">
    <property type="taxonomic scope" value="Eukaryota"/>
</dbReference>
<evidence type="ECO:0000313" key="8">
    <source>
        <dbReference type="Proteomes" id="UP000005204"/>
    </source>
</evidence>
<evidence type="ECO:0000313" key="7">
    <source>
        <dbReference type="EnsemblMetazoa" id="XP_021205858.1"/>
    </source>
</evidence>
<evidence type="ECO:0000256" key="3">
    <source>
        <dbReference type="PROSITE-ProRule" id="PRU00497"/>
    </source>
</evidence>
<name>C0H6L2_BOMMO</name>
<dbReference type="EnsemblMetazoa" id="XM_021350183.2">
    <property type="protein sequence ID" value="XP_021205858.1"/>
    <property type="gene ID" value="GeneID_692438"/>
</dbReference>
<dbReference type="PROSITE" id="PS00233">
    <property type="entry name" value="CHIT_BIND_RR_1"/>
    <property type="match status" value="1"/>
</dbReference>
<keyword evidence="1 3" id="KW-0193">Cuticle</keyword>
<dbReference type="HOGENOM" id="CLU_869385_0_0_1"/>
<dbReference type="InterPro" id="IPR031311">
    <property type="entry name" value="CHIT_BIND_RR_consensus"/>
</dbReference>
<keyword evidence="8" id="KW-1185">Reference proteome</keyword>
<feature type="signal peptide" evidence="5">
    <location>
        <begin position="1"/>
        <end position="16"/>
    </location>
</feature>
<accession>C0H6L2</accession>
<evidence type="ECO:0000256" key="5">
    <source>
        <dbReference type="SAM" id="SignalP"/>
    </source>
</evidence>
<reference evidence="8" key="1">
    <citation type="journal article" date="2008" name="Insect Biochem. Mol. Biol.">
        <title>The genome of a lepidopteran model insect, the silkworm Bombyx mori.</title>
        <authorList>
            <consortium name="International Silkworm Genome Consortium"/>
        </authorList>
    </citation>
    <scope>NUCLEOTIDE SEQUENCE [LARGE SCALE GENOMIC DNA]</scope>
    <source>
        <strain evidence="8">p50T</strain>
    </source>
</reference>
<keyword evidence="2 5" id="KW-0732">Signal</keyword>
<evidence type="ECO:0000256" key="4">
    <source>
        <dbReference type="SAM" id="MobiDB-lite"/>
    </source>
</evidence>
<sequence>MKLILIVAAFLAVTFADNVESDKEIEDSEAAESVGLLSKSLDLNTAASAYNSYAPSNQSPPIQWKPQNTWNAPPKPIQPINTYPQNNYAPPQNNYAPPQNSYYPQNTYAPPQNTYRPTWSTPSYQTSTTTTPVPVIKNEMYYGDNGSYKYEYQIADGTHVGEEGYFTNPNTEEASLVKKGWYSYTGADGKVYTVHYWADKTGYHAYGDHLPTPPPVPAAIQAALDQNAKEEAAQAEAEKNKPQHVYHPTQAPIYYPTQAPTYYPTQAPSYYPTQAPTYYPTQAPSYYPTQPPTYYPTQAPSHYPSQSYPQEQNYPSYGKK</sequence>
<dbReference type="PRINTS" id="PR00947">
    <property type="entry name" value="CUTICLE"/>
</dbReference>
<organism evidence="6">
    <name type="scientific">Bombyx mori</name>
    <name type="common">Silk moth</name>
    <dbReference type="NCBI Taxonomy" id="7091"/>
    <lineage>
        <taxon>Eukaryota</taxon>
        <taxon>Metazoa</taxon>
        <taxon>Ecdysozoa</taxon>
        <taxon>Arthropoda</taxon>
        <taxon>Hexapoda</taxon>
        <taxon>Insecta</taxon>
        <taxon>Pterygota</taxon>
        <taxon>Neoptera</taxon>
        <taxon>Endopterygota</taxon>
        <taxon>Lepidoptera</taxon>
        <taxon>Glossata</taxon>
        <taxon>Ditrysia</taxon>
        <taxon>Bombycoidea</taxon>
        <taxon>Bombycidae</taxon>
        <taxon>Bombycinae</taxon>
        <taxon>Bombyx</taxon>
    </lineage>
</organism>
<dbReference type="PROSITE" id="PS51155">
    <property type="entry name" value="CHIT_BIND_RR_2"/>
    <property type="match status" value="1"/>
</dbReference>
<feature type="region of interest" description="Disordered" evidence="4">
    <location>
        <begin position="289"/>
        <end position="320"/>
    </location>
</feature>
<dbReference type="OMA" id="EYQIADG"/>
<dbReference type="EMBL" id="BR000522">
    <property type="protein sequence ID" value="FAA00523.1"/>
    <property type="molecule type" value="mRNA"/>
</dbReference>
<dbReference type="PaxDb" id="7091-BGIBMGA001444-TA"/>
<feature type="region of interest" description="Disordered" evidence="4">
    <location>
        <begin position="52"/>
        <end position="80"/>
    </location>
</feature>
<gene>
    <name evidence="6" type="primary">BmorCPR21</name>
    <name evidence="7" type="synonym">692438</name>
</gene>
<proteinExistence type="evidence at transcript level"/>
<protein>
    <submittedName>
        <fullName evidence="6">Putative cuticle protein</fullName>
    </submittedName>
</protein>
<dbReference type="InParanoid" id="C0H6L2"/>
<reference evidence="6" key="2">
    <citation type="journal article" date="2008" name="Insect Biochem. Mol. Biol.">
        <title>Genome-wide identification of cuticular protein genes in the silkworm, Bombyx mori.</title>
        <authorList>
            <person name="Futahashi R."/>
            <person name="Okamoto S."/>
            <person name="Kawasaki H."/>
            <person name="Zhong Y."/>
            <person name="Iwanaga M."/>
            <person name="Mita K."/>
            <person name="Fujiwara H."/>
        </authorList>
    </citation>
    <scope>NUCLEOTIDE SEQUENCE</scope>
</reference>
<evidence type="ECO:0000256" key="1">
    <source>
        <dbReference type="ARBA" id="ARBA00022460"/>
    </source>
</evidence>
<dbReference type="PANTHER" id="PTHR10380">
    <property type="entry name" value="CUTICLE PROTEIN"/>
    <property type="match status" value="1"/>
</dbReference>
<dbReference type="GO" id="GO:0008010">
    <property type="term" value="F:structural constituent of chitin-based larval cuticle"/>
    <property type="evidence" value="ECO:0007669"/>
    <property type="project" value="TreeGrafter"/>
</dbReference>